<reference evidence="1 2" key="1">
    <citation type="submission" date="2015-09" db="EMBL/GenBank/DDBJ databases">
        <title>Draft genome sequence of Kouleothrix aurantiaca JCM 19913.</title>
        <authorList>
            <person name="Hemp J."/>
        </authorList>
    </citation>
    <scope>NUCLEOTIDE SEQUENCE [LARGE SCALE GENOMIC DNA]</scope>
    <source>
        <strain evidence="1 2">COM-B</strain>
    </source>
</reference>
<organism evidence="1 2">
    <name type="scientific">Kouleothrix aurantiaca</name>
    <dbReference type="NCBI Taxonomy" id="186479"/>
    <lineage>
        <taxon>Bacteria</taxon>
        <taxon>Bacillati</taxon>
        <taxon>Chloroflexota</taxon>
        <taxon>Chloroflexia</taxon>
        <taxon>Chloroflexales</taxon>
        <taxon>Roseiflexineae</taxon>
        <taxon>Roseiflexaceae</taxon>
        <taxon>Kouleothrix</taxon>
    </lineage>
</organism>
<dbReference type="EMBL" id="LJCR01001591">
    <property type="protein sequence ID" value="KPV50081.1"/>
    <property type="molecule type" value="Genomic_DNA"/>
</dbReference>
<comment type="caution">
    <text evidence="1">The sequence shown here is derived from an EMBL/GenBank/DDBJ whole genome shotgun (WGS) entry which is preliminary data.</text>
</comment>
<keyword evidence="2" id="KW-1185">Reference proteome</keyword>
<dbReference type="Proteomes" id="UP000050509">
    <property type="component" value="Unassembled WGS sequence"/>
</dbReference>
<dbReference type="AlphaFoldDB" id="A0A0P9DC55"/>
<proteinExistence type="predicted"/>
<name>A0A0P9DC55_9CHLR</name>
<evidence type="ECO:0000313" key="2">
    <source>
        <dbReference type="Proteomes" id="UP000050509"/>
    </source>
</evidence>
<protein>
    <submittedName>
        <fullName evidence="1">Uncharacterized protein</fullName>
    </submittedName>
</protein>
<accession>A0A0P9DC55</accession>
<evidence type="ECO:0000313" key="1">
    <source>
        <dbReference type="EMBL" id="KPV50081.1"/>
    </source>
</evidence>
<sequence length="189" mass="20141">MPQGIDIGTIPQPVVQVNLFQKFADFLHTAPIHANNSIAHPVVDFRIIWQQDDGHFGVSAGGLALAIQLPSVSALVGVRSADSQPHQPASWLLWKHVDLQNFAGEDKLAPDGAADLSLGINSTLTIHSQTLGERTQSCVFHKVGSKPETAPGNTSASITTLFTANETEGAASAMILSLTARYWGEPIIK</sequence>
<gene>
    <name evidence="1" type="ORF">SE17_29035</name>
</gene>